<accession>M0AJR0</accession>
<dbReference type="AlphaFoldDB" id="M0AJR0"/>
<name>M0AJR0_9EURY</name>
<dbReference type="RefSeq" id="WP_006667736.1">
    <property type="nucleotide sequence ID" value="NZ_AOIP01000065.1"/>
</dbReference>
<feature type="compositionally biased region" description="Polar residues" evidence="1">
    <location>
        <begin position="25"/>
        <end position="48"/>
    </location>
</feature>
<evidence type="ECO:0000313" key="2">
    <source>
        <dbReference type="EMBL" id="ELY97633.1"/>
    </source>
</evidence>
<dbReference type="EMBL" id="AOIP01000065">
    <property type="protein sequence ID" value="ELY97633.1"/>
    <property type="molecule type" value="Genomic_DNA"/>
</dbReference>
<comment type="caution">
    <text evidence="2">The sequence shown here is derived from an EMBL/GenBank/DDBJ whole genome shotgun (WGS) entry which is preliminary data.</text>
</comment>
<keyword evidence="3" id="KW-1185">Reference proteome</keyword>
<gene>
    <name evidence="2" type="ORF">C480_21839</name>
</gene>
<protein>
    <submittedName>
        <fullName evidence="2">Uncharacterized protein</fullName>
    </submittedName>
</protein>
<proteinExistence type="predicted"/>
<organism evidence="2 3">
    <name type="scientific">Natrialba aegyptia DSM 13077</name>
    <dbReference type="NCBI Taxonomy" id="1227491"/>
    <lineage>
        <taxon>Archaea</taxon>
        <taxon>Methanobacteriati</taxon>
        <taxon>Methanobacteriota</taxon>
        <taxon>Stenosarchaea group</taxon>
        <taxon>Halobacteria</taxon>
        <taxon>Halobacteriales</taxon>
        <taxon>Natrialbaceae</taxon>
        <taxon>Natrialba</taxon>
    </lineage>
</organism>
<feature type="compositionally biased region" description="Basic and acidic residues" evidence="1">
    <location>
        <begin position="54"/>
        <end position="67"/>
    </location>
</feature>
<feature type="region of interest" description="Disordered" evidence="1">
    <location>
        <begin position="23"/>
        <end position="67"/>
    </location>
</feature>
<evidence type="ECO:0000256" key="1">
    <source>
        <dbReference type="SAM" id="MobiDB-lite"/>
    </source>
</evidence>
<dbReference type="Proteomes" id="UP000011591">
    <property type="component" value="Unassembled WGS sequence"/>
</dbReference>
<reference evidence="2 3" key="1">
    <citation type="journal article" date="2014" name="PLoS Genet.">
        <title>Phylogenetically driven sequencing of extremely halophilic archaea reveals strategies for static and dynamic osmo-response.</title>
        <authorList>
            <person name="Becker E.A."/>
            <person name="Seitzer P.M."/>
            <person name="Tritt A."/>
            <person name="Larsen D."/>
            <person name="Krusor M."/>
            <person name="Yao A.I."/>
            <person name="Wu D."/>
            <person name="Madern D."/>
            <person name="Eisen J.A."/>
            <person name="Darling A.E."/>
            <person name="Facciotti M.T."/>
        </authorList>
    </citation>
    <scope>NUCLEOTIDE SEQUENCE [LARGE SCALE GENOMIC DNA]</scope>
    <source>
        <strain evidence="2 3">DSM 13077</strain>
    </source>
</reference>
<sequence>MPSRTETVFDNRYLLRGRDEFTPLLSKQSPGQTNCHTGATTDTRSARSSMAELVLEKEDERRERSVG</sequence>
<evidence type="ECO:0000313" key="3">
    <source>
        <dbReference type="Proteomes" id="UP000011591"/>
    </source>
</evidence>
<dbReference type="PATRIC" id="fig|1227491.4.peg.4394"/>